<dbReference type="InterPro" id="IPR019606">
    <property type="entry name" value="GerMN"/>
</dbReference>
<organism evidence="3 4">
    <name type="scientific">Nonomuraea wenchangensis</name>
    <dbReference type="NCBI Taxonomy" id="568860"/>
    <lineage>
        <taxon>Bacteria</taxon>
        <taxon>Bacillati</taxon>
        <taxon>Actinomycetota</taxon>
        <taxon>Actinomycetes</taxon>
        <taxon>Streptosporangiales</taxon>
        <taxon>Streptosporangiaceae</taxon>
        <taxon>Nonomuraea</taxon>
    </lineage>
</organism>
<reference evidence="3 4" key="1">
    <citation type="submission" date="2016-10" db="EMBL/GenBank/DDBJ databases">
        <authorList>
            <person name="de Groot N.N."/>
        </authorList>
    </citation>
    <scope>NUCLEOTIDE SEQUENCE [LARGE SCALE GENOMIC DNA]</scope>
    <source>
        <strain evidence="3 4">CGMCC 4.5598</strain>
    </source>
</reference>
<feature type="domain" description="GerMN" evidence="2">
    <location>
        <begin position="215"/>
        <end position="306"/>
    </location>
</feature>
<name>A0A1I0LBW3_9ACTN</name>
<dbReference type="InterPro" id="IPR059026">
    <property type="entry name" value="LpqB_N"/>
</dbReference>
<dbReference type="RefSeq" id="WP_091089893.1">
    <property type="nucleotide sequence ID" value="NZ_FOHX01000014.1"/>
</dbReference>
<dbReference type="STRING" id="568860.SAMN05421811_114153"/>
<dbReference type="AlphaFoldDB" id="A0A1I0LBW3"/>
<evidence type="ECO:0000259" key="2">
    <source>
        <dbReference type="SMART" id="SM00909"/>
    </source>
</evidence>
<evidence type="ECO:0000313" key="4">
    <source>
        <dbReference type="Proteomes" id="UP000199361"/>
    </source>
</evidence>
<sequence>MTRTRRLCAVAAVAAAVALTGSGCSVIPVSGPYVVDDTGSGDPLSKPFQRMIATAPQPAWSPQDVLKGLQAAMAAYDDDPTVLPQYLTPEALRGWSPDGAVTVLDDAWNWTFDLGDQDGTESVQKISVKAPQIARIEEDDTYVPLAGNWARPFELVKVEGVGYRVRGLPQGIILTKSDVARAYRPTKLYYLGNGTQDRLVVDSVRLRLKPTKTYAQVVLERLLKAPSAALQGAVSTSFPTGTKIESVRSGEDERVVINLSGPIDPLDLSGEHGLMAQIRYSLTNNDVAKGRAIEVQVDGEQYSVSQPNVDQGWLDNGVNTDYYVDKGAVHYMTTEGPGGAIAGPAGQPREGYSNFALSKQGDLVAAQTSTGISITTATQEGQWQEVIPGSPQDLTAPSWHRDGSLWTFDRKNGVVLRYDPAANRPAERVAAPGLKGWDVTRMRIARDGVRVVLTTRENIVHVGALTQTGGLMLSNVRVPTAREPGGVIEDLAWRDDEHVLVLVKSNAGQTLNEIDIGDGDVTEIPLKNRLRRVAALNEHVLAQAETGKGKGSEILELSQDQSWKTRIESNAEAPLFPLG</sequence>
<dbReference type="Pfam" id="PF10647">
    <property type="entry name" value="Gmad1"/>
    <property type="match status" value="1"/>
</dbReference>
<feature type="signal peptide" evidence="1">
    <location>
        <begin position="1"/>
        <end position="23"/>
    </location>
</feature>
<dbReference type="OrthoDB" id="3226781at2"/>
<dbReference type="Proteomes" id="UP000199361">
    <property type="component" value="Unassembled WGS sequence"/>
</dbReference>
<accession>A0A1I0LBW3</accession>
<evidence type="ECO:0000313" key="3">
    <source>
        <dbReference type="EMBL" id="SEU37316.1"/>
    </source>
</evidence>
<proteinExistence type="predicted"/>
<gene>
    <name evidence="3" type="ORF">SAMN05421811_114153</name>
</gene>
<protein>
    <submittedName>
        <fullName evidence="3">Sporulation and spore germination</fullName>
    </submittedName>
</protein>
<dbReference type="Pfam" id="PF10646">
    <property type="entry name" value="Germane"/>
    <property type="match status" value="1"/>
</dbReference>
<dbReference type="Pfam" id="PF25976">
    <property type="entry name" value="LpqB_N"/>
    <property type="match status" value="1"/>
</dbReference>
<keyword evidence="1" id="KW-0732">Signal</keyword>
<dbReference type="InterPro" id="IPR018910">
    <property type="entry name" value="LpqB_C"/>
</dbReference>
<dbReference type="EMBL" id="FOHX01000014">
    <property type="protein sequence ID" value="SEU37316.1"/>
    <property type="molecule type" value="Genomic_DNA"/>
</dbReference>
<dbReference type="PROSITE" id="PS51257">
    <property type="entry name" value="PROKAR_LIPOPROTEIN"/>
    <property type="match status" value="1"/>
</dbReference>
<evidence type="ECO:0000256" key="1">
    <source>
        <dbReference type="SAM" id="SignalP"/>
    </source>
</evidence>
<dbReference type="SUPFAM" id="SSF63829">
    <property type="entry name" value="Calcium-dependent phosphotriesterase"/>
    <property type="match status" value="1"/>
</dbReference>
<keyword evidence="4" id="KW-1185">Reference proteome</keyword>
<dbReference type="SMART" id="SM00909">
    <property type="entry name" value="Germane"/>
    <property type="match status" value="1"/>
</dbReference>
<feature type="chain" id="PRO_5038620205" evidence="1">
    <location>
        <begin position="24"/>
        <end position="579"/>
    </location>
</feature>